<dbReference type="CDD" id="cd06554">
    <property type="entry name" value="ASCH_ASC-1_like"/>
    <property type="match status" value="1"/>
</dbReference>
<evidence type="ECO:0000259" key="1">
    <source>
        <dbReference type="Pfam" id="PF04266"/>
    </source>
</evidence>
<reference evidence="2 3" key="1">
    <citation type="submission" date="2019-03" db="EMBL/GenBank/DDBJ databases">
        <title>Deep-cultivation of Planctomycetes and their phenomic and genomic characterization uncovers novel biology.</title>
        <authorList>
            <person name="Wiegand S."/>
            <person name="Jogler M."/>
            <person name="Boedeker C."/>
            <person name="Pinto D."/>
            <person name="Vollmers J."/>
            <person name="Rivas-Marin E."/>
            <person name="Kohn T."/>
            <person name="Peeters S.H."/>
            <person name="Heuer A."/>
            <person name="Rast P."/>
            <person name="Oberbeckmann S."/>
            <person name="Bunk B."/>
            <person name="Jeske O."/>
            <person name="Meyerdierks A."/>
            <person name="Storesund J.E."/>
            <person name="Kallscheuer N."/>
            <person name="Luecker S."/>
            <person name="Lage O.M."/>
            <person name="Pohl T."/>
            <person name="Merkel B.J."/>
            <person name="Hornburger P."/>
            <person name="Mueller R.-W."/>
            <person name="Bruemmer F."/>
            <person name="Labrenz M."/>
            <person name="Spormann A.M."/>
            <person name="Op den Camp H."/>
            <person name="Overmann J."/>
            <person name="Amann R."/>
            <person name="Jetten M.S.M."/>
            <person name="Mascher T."/>
            <person name="Medema M.H."/>
            <person name="Devos D.P."/>
            <person name="Kaster A.-K."/>
            <person name="Ovreas L."/>
            <person name="Rohde M."/>
            <person name="Galperin M.Y."/>
            <person name="Jogler C."/>
        </authorList>
    </citation>
    <scope>NUCLEOTIDE SEQUENCE [LARGE SCALE GENOMIC DNA]</scope>
    <source>
        <strain evidence="2 3">Enr10</strain>
    </source>
</reference>
<dbReference type="Gene3D" id="2.30.130.30">
    <property type="entry name" value="Hypothetical protein"/>
    <property type="match status" value="1"/>
</dbReference>
<dbReference type="SUPFAM" id="SSF88697">
    <property type="entry name" value="PUA domain-like"/>
    <property type="match status" value="1"/>
</dbReference>
<proteinExistence type="predicted"/>
<dbReference type="Pfam" id="PF04266">
    <property type="entry name" value="ASCH"/>
    <property type="match status" value="1"/>
</dbReference>
<dbReference type="InterPro" id="IPR007374">
    <property type="entry name" value="ASCH_domain"/>
</dbReference>
<dbReference type="Proteomes" id="UP000315647">
    <property type="component" value="Chromosome"/>
</dbReference>
<protein>
    <submittedName>
        <fullName evidence="2">ASCH domain protein</fullName>
    </submittedName>
</protein>
<dbReference type="InterPro" id="IPR015947">
    <property type="entry name" value="PUA-like_sf"/>
</dbReference>
<dbReference type="RefSeq" id="WP_197997466.1">
    <property type="nucleotide sequence ID" value="NZ_CP037421.1"/>
</dbReference>
<evidence type="ECO:0000313" key="3">
    <source>
        <dbReference type="Proteomes" id="UP000315647"/>
    </source>
</evidence>
<evidence type="ECO:0000313" key="2">
    <source>
        <dbReference type="EMBL" id="QDT25420.1"/>
    </source>
</evidence>
<accession>A0A517Q1A9</accession>
<dbReference type="AlphaFoldDB" id="A0A517Q1A9"/>
<sequence>MAKRIKHPDKSLPALGIRQPWAELIMRGSKTIELRSSQTKIRGPIYIYASKNLAKTPHAIQAAEDMEIETETLPTGVLIGTVEIVDSFPATEEHVDASGVPAALLKGKFGWKLANPRRIKSPLVPEYLPYGVWFYPYLRKQTGTRQKQ</sequence>
<name>A0A517Q1A9_9PLAN</name>
<gene>
    <name evidence="2" type="ORF">Enr10x_07160</name>
</gene>
<dbReference type="EMBL" id="CP037421">
    <property type="protein sequence ID" value="QDT25420.1"/>
    <property type="molecule type" value="Genomic_DNA"/>
</dbReference>
<organism evidence="2 3">
    <name type="scientific">Gimesia panareensis</name>
    <dbReference type="NCBI Taxonomy" id="2527978"/>
    <lineage>
        <taxon>Bacteria</taxon>
        <taxon>Pseudomonadati</taxon>
        <taxon>Planctomycetota</taxon>
        <taxon>Planctomycetia</taxon>
        <taxon>Planctomycetales</taxon>
        <taxon>Planctomycetaceae</taxon>
        <taxon>Gimesia</taxon>
    </lineage>
</organism>
<keyword evidence="3" id="KW-1185">Reference proteome</keyword>
<feature type="domain" description="ASCH" evidence="1">
    <location>
        <begin position="15"/>
        <end position="86"/>
    </location>
</feature>